<dbReference type="InterPro" id="IPR013809">
    <property type="entry name" value="ENTH"/>
</dbReference>
<evidence type="ECO:0000313" key="12">
    <source>
        <dbReference type="Proteomes" id="UP001345219"/>
    </source>
</evidence>
<gene>
    <name evidence="11" type="ORF">SAY87_021950</name>
</gene>
<proteinExistence type="predicted"/>
<dbReference type="GO" id="GO:0005545">
    <property type="term" value="F:1-phosphatidylinositol binding"/>
    <property type="evidence" value="ECO:0007669"/>
    <property type="project" value="TreeGrafter"/>
</dbReference>
<dbReference type="GO" id="GO:0005794">
    <property type="term" value="C:Golgi apparatus"/>
    <property type="evidence" value="ECO:0007669"/>
    <property type="project" value="UniProtKB-SubCell"/>
</dbReference>
<evidence type="ECO:0000256" key="4">
    <source>
        <dbReference type="ARBA" id="ARBA00022583"/>
    </source>
</evidence>
<dbReference type="Gene3D" id="1.25.40.90">
    <property type="match status" value="1"/>
</dbReference>
<dbReference type="GO" id="GO:0072583">
    <property type="term" value="P:clathrin-dependent endocytosis"/>
    <property type="evidence" value="ECO:0007669"/>
    <property type="project" value="InterPro"/>
</dbReference>
<name>A0AAN7PRK7_9MYRT</name>
<evidence type="ECO:0000256" key="5">
    <source>
        <dbReference type="ARBA" id="ARBA00023034"/>
    </source>
</evidence>
<evidence type="ECO:0000256" key="7">
    <source>
        <dbReference type="ARBA" id="ARBA00023176"/>
    </source>
</evidence>
<dbReference type="EMBL" id="JAXIOK010000016">
    <property type="protein sequence ID" value="KAK4753152.1"/>
    <property type="molecule type" value="Genomic_DNA"/>
</dbReference>
<dbReference type="GO" id="GO:0006900">
    <property type="term" value="P:vesicle budding from membrane"/>
    <property type="evidence" value="ECO:0007669"/>
    <property type="project" value="TreeGrafter"/>
</dbReference>
<dbReference type="GO" id="GO:0030136">
    <property type="term" value="C:clathrin-coated vesicle"/>
    <property type="evidence" value="ECO:0007669"/>
    <property type="project" value="UniProtKB-SubCell"/>
</dbReference>
<evidence type="ECO:0000256" key="8">
    <source>
        <dbReference type="ARBA" id="ARBA00023329"/>
    </source>
</evidence>
<dbReference type="Proteomes" id="UP001345219">
    <property type="component" value="Chromosome 16"/>
</dbReference>
<evidence type="ECO:0000256" key="1">
    <source>
        <dbReference type="ARBA" id="ARBA00004132"/>
    </source>
</evidence>
<keyword evidence="5" id="KW-0333">Golgi apparatus</keyword>
<accession>A0AAN7PRK7</accession>
<dbReference type="InterPro" id="IPR011417">
    <property type="entry name" value="ANTH_dom"/>
</dbReference>
<dbReference type="InterPro" id="IPR008942">
    <property type="entry name" value="ENTH_VHS"/>
</dbReference>
<evidence type="ECO:0000256" key="2">
    <source>
        <dbReference type="ARBA" id="ARBA00004555"/>
    </source>
</evidence>
<keyword evidence="8" id="KW-0968">Cytoplasmic vesicle</keyword>
<evidence type="ECO:0000259" key="10">
    <source>
        <dbReference type="PROSITE" id="PS50942"/>
    </source>
</evidence>
<dbReference type="PROSITE" id="PS50942">
    <property type="entry name" value="ENTH"/>
    <property type="match status" value="1"/>
</dbReference>
<dbReference type="InterPro" id="IPR048050">
    <property type="entry name" value="ANTH_N_plant"/>
</dbReference>
<dbReference type="GO" id="GO:0000149">
    <property type="term" value="F:SNARE binding"/>
    <property type="evidence" value="ECO:0007669"/>
    <property type="project" value="TreeGrafter"/>
</dbReference>
<dbReference type="SMART" id="SM00273">
    <property type="entry name" value="ENTH"/>
    <property type="match status" value="1"/>
</dbReference>
<dbReference type="GO" id="GO:0032050">
    <property type="term" value="F:clathrin heavy chain binding"/>
    <property type="evidence" value="ECO:0007669"/>
    <property type="project" value="TreeGrafter"/>
</dbReference>
<comment type="subcellular location">
    <subcellularLocation>
        <location evidence="1">Cytoplasmic vesicle</location>
        <location evidence="1">Clathrin-coated vesicle</location>
    </subcellularLocation>
    <subcellularLocation>
        <location evidence="2">Golgi apparatus</location>
    </subcellularLocation>
    <subcellularLocation>
        <location evidence="3">Membrane</location>
        <location evidence="3">Clathrin-coated pit</location>
    </subcellularLocation>
</comment>
<dbReference type="AlphaFoldDB" id="A0AAN7PRK7"/>
<organism evidence="11 12">
    <name type="scientific">Trapa incisa</name>
    <dbReference type="NCBI Taxonomy" id="236973"/>
    <lineage>
        <taxon>Eukaryota</taxon>
        <taxon>Viridiplantae</taxon>
        <taxon>Streptophyta</taxon>
        <taxon>Embryophyta</taxon>
        <taxon>Tracheophyta</taxon>
        <taxon>Spermatophyta</taxon>
        <taxon>Magnoliopsida</taxon>
        <taxon>eudicotyledons</taxon>
        <taxon>Gunneridae</taxon>
        <taxon>Pentapetalae</taxon>
        <taxon>rosids</taxon>
        <taxon>malvids</taxon>
        <taxon>Myrtales</taxon>
        <taxon>Lythraceae</taxon>
        <taxon>Trapa</taxon>
    </lineage>
</organism>
<evidence type="ECO:0000256" key="3">
    <source>
        <dbReference type="ARBA" id="ARBA00004600"/>
    </source>
</evidence>
<keyword evidence="6" id="KW-0472">Membrane</keyword>
<keyword evidence="7" id="KW-0168">Coated pit</keyword>
<dbReference type="Pfam" id="PF07651">
    <property type="entry name" value="ANTH"/>
    <property type="match status" value="1"/>
</dbReference>
<feature type="domain" description="ENTH" evidence="10">
    <location>
        <begin position="26"/>
        <end position="166"/>
    </location>
</feature>
<feature type="region of interest" description="Disordered" evidence="9">
    <location>
        <begin position="199"/>
        <end position="238"/>
    </location>
</feature>
<dbReference type="GO" id="GO:0005905">
    <property type="term" value="C:clathrin-coated pit"/>
    <property type="evidence" value="ECO:0007669"/>
    <property type="project" value="UniProtKB-SubCell"/>
</dbReference>
<dbReference type="PANTHER" id="PTHR22951">
    <property type="entry name" value="CLATHRIN ASSEMBLY PROTEIN"/>
    <property type="match status" value="1"/>
</dbReference>
<dbReference type="GO" id="GO:0005546">
    <property type="term" value="F:phosphatidylinositol-4,5-bisphosphate binding"/>
    <property type="evidence" value="ECO:0007669"/>
    <property type="project" value="TreeGrafter"/>
</dbReference>
<dbReference type="PANTHER" id="PTHR22951:SF24">
    <property type="entry name" value="ENTH DOMAIN-CONTAINING PROTEIN"/>
    <property type="match status" value="1"/>
</dbReference>
<reference evidence="11 12" key="1">
    <citation type="journal article" date="2023" name="Hortic Res">
        <title>Pangenome of water caltrop reveals structural variations and asymmetric subgenome divergence after allopolyploidization.</title>
        <authorList>
            <person name="Zhang X."/>
            <person name="Chen Y."/>
            <person name="Wang L."/>
            <person name="Yuan Y."/>
            <person name="Fang M."/>
            <person name="Shi L."/>
            <person name="Lu R."/>
            <person name="Comes H.P."/>
            <person name="Ma Y."/>
            <person name="Chen Y."/>
            <person name="Huang G."/>
            <person name="Zhou Y."/>
            <person name="Zheng Z."/>
            <person name="Qiu Y."/>
        </authorList>
    </citation>
    <scope>NUCLEOTIDE SEQUENCE [LARGE SCALE GENOMIC DNA]</scope>
    <source>
        <tissue evidence="11">Roots</tissue>
    </source>
</reference>
<evidence type="ECO:0000313" key="11">
    <source>
        <dbReference type="EMBL" id="KAK4753152.1"/>
    </source>
</evidence>
<protein>
    <recommendedName>
        <fullName evidence="10">ENTH domain-containing protein</fullName>
    </recommendedName>
</protein>
<keyword evidence="4" id="KW-0254">Endocytosis</keyword>
<evidence type="ECO:0000256" key="9">
    <source>
        <dbReference type="SAM" id="MobiDB-lite"/>
    </source>
</evidence>
<sequence>MGQRRKLRTLLRLFGDKVSIIRASVSLNRAASHVHLAVLRATSVSTSCSAPSDRRLSAVLRLGHGSSITTSACVAALMTRLHSTNDAIVALKTLITVHALISRSSSSNILDHQLSFLATGAWNPLNLSSFRDDSDAETWELSSCVRWYAEYLEQILIANKALGYLPISPSPASAQQPYLRGGEACVRRLRRCERRYLPQSGRARRSAGGADELRAEGGAGPAGQSRRVQGEATEAFRE</sequence>
<dbReference type="InterPro" id="IPR045192">
    <property type="entry name" value="AP180-like"/>
</dbReference>
<evidence type="ECO:0000256" key="6">
    <source>
        <dbReference type="ARBA" id="ARBA00023136"/>
    </source>
</evidence>
<dbReference type="CDD" id="cd16987">
    <property type="entry name" value="ANTH_N_AP180_plant"/>
    <property type="match status" value="1"/>
</dbReference>
<dbReference type="GO" id="GO:0048268">
    <property type="term" value="P:clathrin coat assembly"/>
    <property type="evidence" value="ECO:0007669"/>
    <property type="project" value="InterPro"/>
</dbReference>
<dbReference type="SUPFAM" id="SSF48464">
    <property type="entry name" value="ENTH/VHS domain"/>
    <property type="match status" value="1"/>
</dbReference>
<comment type="caution">
    <text evidence="11">The sequence shown here is derived from an EMBL/GenBank/DDBJ whole genome shotgun (WGS) entry which is preliminary data.</text>
</comment>
<keyword evidence="12" id="KW-1185">Reference proteome</keyword>